<keyword evidence="6" id="KW-1185">Reference proteome</keyword>
<accession>I3CBJ0</accession>
<keyword evidence="2" id="KW-0175">Coiled coil</keyword>
<dbReference type="GO" id="GO:0007165">
    <property type="term" value="P:signal transduction"/>
    <property type="evidence" value="ECO:0007669"/>
    <property type="project" value="InterPro"/>
</dbReference>
<dbReference type="eggNOG" id="COG2208">
    <property type="taxonomic scope" value="Bacteria"/>
</dbReference>
<dbReference type="GO" id="GO:0016791">
    <property type="term" value="F:phosphatase activity"/>
    <property type="evidence" value="ECO:0007669"/>
    <property type="project" value="TreeGrafter"/>
</dbReference>
<evidence type="ECO:0000313" key="5">
    <source>
        <dbReference type="EMBL" id="EIJ40983.1"/>
    </source>
</evidence>
<keyword evidence="1" id="KW-0378">Hydrolase</keyword>
<feature type="transmembrane region" description="Helical" evidence="3">
    <location>
        <begin position="271"/>
        <end position="291"/>
    </location>
</feature>
<dbReference type="PANTHER" id="PTHR43156:SF2">
    <property type="entry name" value="STAGE II SPORULATION PROTEIN E"/>
    <property type="match status" value="1"/>
</dbReference>
<reference evidence="5 6" key="1">
    <citation type="submission" date="2011-11" db="EMBL/GenBank/DDBJ databases">
        <title>Improved High-Quality Draft sequence of Beggiatoa alba B18lD.</title>
        <authorList>
            <consortium name="US DOE Joint Genome Institute"/>
            <person name="Lucas S."/>
            <person name="Han J."/>
            <person name="Lapidus A."/>
            <person name="Cheng J.-F."/>
            <person name="Goodwin L."/>
            <person name="Pitluck S."/>
            <person name="Peters L."/>
            <person name="Mikhailova N."/>
            <person name="Held B."/>
            <person name="Detter J.C."/>
            <person name="Han C."/>
            <person name="Tapia R."/>
            <person name="Land M."/>
            <person name="Hauser L."/>
            <person name="Kyrpides N."/>
            <person name="Ivanova N."/>
            <person name="Pagani I."/>
            <person name="Samuel K."/>
            <person name="Teske A."/>
            <person name="Mueller J."/>
            <person name="Woyke T."/>
        </authorList>
    </citation>
    <scope>NUCLEOTIDE SEQUENCE [LARGE SCALE GENOMIC DNA]</scope>
    <source>
        <strain evidence="5 6">B18LD</strain>
    </source>
</reference>
<protein>
    <submittedName>
        <fullName evidence="5">Serine phosphatase RsbU, regulator of sigma subunit</fullName>
    </submittedName>
</protein>
<dbReference type="RefSeq" id="WP_002682490.1">
    <property type="nucleotide sequence ID" value="NZ_JH600070.1"/>
</dbReference>
<feature type="domain" description="HAMP" evidence="4">
    <location>
        <begin position="293"/>
        <end position="345"/>
    </location>
</feature>
<dbReference type="PROSITE" id="PS50885">
    <property type="entry name" value="HAMP"/>
    <property type="match status" value="1"/>
</dbReference>
<dbReference type="InterPro" id="IPR003660">
    <property type="entry name" value="HAMP_dom"/>
</dbReference>
<dbReference type="SMART" id="SM00304">
    <property type="entry name" value="HAMP"/>
    <property type="match status" value="1"/>
</dbReference>
<keyword evidence="3" id="KW-0472">Membrane</keyword>
<proteinExistence type="predicted"/>
<dbReference type="SUPFAM" id="SSF81606">
    <property type="entry name" value="PP2C-like"/>
    <property type="match status" value="1"/>
</dbReference>
<dbReference type="Pfam" id="PF00672">
    <property type="entry name" value="HAMP"/>
    <property type="match status" value="1"/>
</dbReference>
<dbReference type="eggNOG" id="COG3850">
    <property type="taxonomic scope" value="Bacteria"/>
</dbReference>
<feature type="coiled-coil region" evidence="2">
    <location>
        <begin position="340"/>
        <end position="392"/>
    </location>
</feature>
<dbReference type="STRING" id="395493.BegalDRAFT_0057"/>
<evidence type="ECO:0000256" key="1">
    <source>
        <dbReference type="ARBA" id="ARBA00022801"/>
    </source>
</evidence>
<keyword evidence="3" id="KW-0812">Transmembrane</keyword>
<dbReference type="AlphaFoldDB" id="I3CBJ0"/>
<dbReference type="CDD" id="cd06225">
    <property type="entry name" value="HAMP"/>
    <property type="match status" value="1"/>
</dbReference>
<gene>
    <name evidence="5" type="ORF">BegalDRAFT_0057</name>
</gene>
<dbReference type="Proteomes" id="UP000005744">
    <property type="component" value="Unassembled WGS sequence"/>
</dbReference>
<organism evidence="5 6">
    <name type="scientific">Beggiatoa alba B18LD</name>
    <dbReference type="NCBI Taxonomy" id="395493"/>
    <lineage>
        <taxon>Bacteria</taxon>
        <taxon>Pseudomonadati</taxon>
        <taxon>Pseudomonadota</taxon>
        <taxon>Gammaproteobacteria</taxon>
        <taxon>Thiotrichales</taxon>
        <taxon>Thiotrichaceae</taxon>
        <taxon>Beggiatoa</taxon>
    </lineage>
</organism>
<keyword evidence="3" id="KW-1133">Transmembrane helix</keyword>
<dbReference type="SUPFAM" id="SSF158472">
    <property type="entry name" value="HAMP domain-like"/>
    <property type="match status" value="1"/>
</dbReference>
<dbReference type="InterPro" id="IPR001932">
    <property type="entry name" value="PPM-type_phosphatase-like_dom"/>
</dbReference>
<evidence type="ECO:0000256" key="3">
    <source>
        <dbReference type="SAM" id="Phobius"/>
    </source>
</evidence>
<dbReference type="InterPro" id="IPR036457">
    <property type="entry name" value="PPM-type-like_dom_sf"/>
</dbReference>
<dbReference type="PANTHER" id="PTHR43156">
    <property type="entry name" value="STAGE II SPORULATION PROTEIN E-RELATED"/>
    <property type="match status" value="1"/>
</dbReference>
<dbReference type="Gene3D" id="6.10.340.10">
    <property type="match status" value="1"/>
</dbReference>
<dbReference type="InterPro" id="IPR052016">
    <property type="entry name" value="Bact_Sigma-Reg"/>
</dbReference>
<name>I3CBJ0_9GAMM</name>
<dbReference type="OrthoDB" id="9802500at2"/>
<dbReference type="Gene3D" id="3.60.40.10">
    <property type="entry name" value="PPM-type phosphatase domain"/>
    <property type="match status" value="1"/>
</dbReference>
<feature type="transmembrane region" description="Helical" evidence="3">
    <location>
        <begin position="21"/>
        <end position="40"/>
    </location>
</feature>
<dbReference type="Pfam" id="PF07228">
    <property type="entry name" value="SpoIIE"/>
    <property type="match status" value="1"/>
</dbReference>
<dbReference type="EMBL" id="JH600070">
    <property type="protein sequence ID" value="EIJ40983.1"/>
    <property type="molecule type" value="Genomic_DNA"/>
</dbReference>
<evidence type="ECO:0000256" key="2">
    <source>
        <dbReference type="SAM" id="Coils"/>
    </source>
</evidence>
<dbReference type="GO" id="GO:0016020">
    <property type="term" value="C:membrane"/>
    <property type="evidence" value="ECO:0007669"/>
    <property type="project" value="InterPro"/>
</dbReference>
<dbReference type="HOGENOM" id="CLU_416022_0_0_6"/>
<sequence>MLYNIHHVIENALIVSIFKRLGLWLSLIVMLSTVFGYARIANNIRERSLQHLQHYTQQQVQLQEQSLAELMSYLRITQQRLSHDLTLPLDINYFCQYLNTNIPVQAQQQPLMGIYLYTAQQTQTLFWQPQGTCQLRPLPAHLQAISIQSEPISWQLLNKKEIAAILPIENPHHPFTLIATLDVHHLLMADNRLSPYEVTPQLYNARGELLDSEATTTTRWHISPSIQTGIYWDVLHKNHVAVAYLPTLNSYLALSLSKTVVGTMAWETAQLFILFGLLMLTAVFILLYFSLTQQVAKPLHHMILAIKRLEQHDFTIRLKMKRQDELGMLAKSFDRMVRRLATDEQQLQAYARQLESAKESLECKVHERTLALESANREIQQLNHCLQVENQRMSAELAVTHRLQQMVLPKLHELKDIHELDIAVFMEPADEVGGDYYDVLSHNGSVKIGIGDVTGHGLESGVLMLMVQTAVRTLQANNVTDPTQFFTALNHTIYANIQRMNSDKTLTLSLLDYQDGNVRLSGQHEYVLWVNQNGQVDLIDTQQLGFIVGIEPEISQWINFKELFLQTGEGLVLYTDGITEATNPKRELYGLKRLCDVVSRHWHLATAQIQQAVINDVRQHIGVGRALDDITLVVMKRIPRPSRLPLYTETEDNLCDIIA</sequence>
<dbReference type="SMART" id="SM00331">
    <property type="entry name" value="PP2C_SIG"/>
    <property type="match status" value="1"/>
</dbReference>
<evidence type="ECO:0000259" key="4">
    <source>
        <dbReference type="PROSITE" id="PS50885"/>
    </source>
</evidence>
<evidence type="ECO:0000313" key="6">
    <source>
        <dbReference type="Proteomes" id="UP000005744"/>
    </source>
</evidence>